<proteinExistence type="predicted"/>
<dbReference type="EMBL" id="AP019389">
    <property type="protein sequence ID" value="BBI20816.1"/>
    <property type="molecule type" value="Genomic_DNA"/>
</dbReference>
<dbReference type="RefSeq" id="WP_130586532.1">
    <property type="nucleotide sequence ID" value="NZ_AP019389.1"/>
</dbReference>
<reference evidence="1 2" key="1">
    <citation type="submission" date="2019-01" db="EMBL/GenBank/DDBJ databases">
        <title>Complete genome sequence of Erythrobacter flavus KJ5.</title>
        <authorList>
            <person name="Kanesaki Y."/>
            <person name="Brotosudarmo T."/>
            <person name="Moriuchi R."/>
            <person name="Awai K."/>
        </authorList>
    </citation>
    <scope>NUCLEOTIDE SEQUENCE [LARGE SCALE GENOMIC DNA]</scope>
    <source>
        <strain evidence="1 2">KJ5</strain>
    </source>
</reference>
<name>A0A3T1CIJ4_9SPHN</name>
<evidence type="ECO:0000313" key="2">
    <source>
        <dbReference type="Proteomes" id="UP000290057"/>
    </source>
</evidence>
<dbReference type="Proteomes" id="UP000290057">
    <property type="component" value="Chromosome"/>
</dbReference>
<evidence type="ECO:0000313" key="1">
    <source>
        <dbReference type="EMBL" id="BBI20816.1"/>
    </source>
</evidence>
<dbReference type="SUPFAM" id="SSF159245">
    <property type="entry name" value="AttH-like"/>
    <property type="match status" value="1"/>
</dbReference>
<evidence type="ECO:0008006" key="3">
    <source>
        <dbReference type="Google" id="ProtNLM"/>
    </source>
</evidence>
<gene>
    <name evidence="1" type="ORF">EKJ_16630</name>
</gene>
<accession>A0A3T1CIJ4</accession>
<organism evidence="1 2">
    <name type="scientific">Qipengyuania flava</name>
    <dbReference type="NCBI Taxonomy" id="192812"/>
    <lineage>
        <taxon>Bacteria</taxon>
        <taxon>Pseudomonadati</taxon>
        <taxon>Pseudomonadota</taxon>
        <taxon>Alphaproteobacteria</taxon>
        <taxon>Sphingomonadales</taxon>
        <taxon>Erythrobacteraceae</taxon>
        <taxon>Qipengyuania</taxon>
    </lineage>
</organism>
<keyword evidence="2" id="KW-1185">Reference proteome</keyword>
<sequence>MVLSRGDDYPIHQTPEPVAYAGTDRNFYDRYFFNGYAPDGSGFFAAALGIYPHLDIIDAHFTVVRNGVQHCIHASAELRMERMAMAVGPFSVEIVEPLNTLRLRLEPFDGMAADITFTGRAFPIEEPRFTHRIGPRAFMDYTRLTQNGRYTGWIEVDGDRQDLAEGSLGTRDRSWGVRPIGARDPQPLPGTPLPGFFWQWTPINFPSGSLFFHVNNDEQGEAWNTRAAWAGEGALPSELEEGHGSMRTRLEPGTRWPAGGTLSLALRGAPEQITFEPLGRFQMRGLGYTSPEWGHGMYHGPLKVEREDIDLDELDPLAPENLHVQVPVRVTGSDGSAGIGVFEQLIIGRFAPLGLQEFLDGSR</sequence>
<protein>
    <recommendedName>
        <fullName evidence="3">Carotenoid 1,2-hydratase</fullName>
    </recommendedName>
</protein>
<dbReference type="AlphaFoldDB" id="A0A3T1CIJ4"/>